<feature type="domain" description="Cytochrome c" evidence="15">
    <location>
        <begin position="682"/>
        <end position="761"/>
    </location>
</feature>
<dbReference type="GO" id="GO:0030288">
    <property type="term" value="C:outer membrane-bounded periplasmic space"/>
    <property type="evidence" value="ECO:0007669"/>
    <property type="project" value="InterPro"/>
</dbReference>
<feature type="binding site" description="axial binding residue" evidence="12">
    <location>
        <position position="699"/>
    </location>
    <ligand>
        <name>heme c</name>
        <dbReference type="ChEBI" id="CHEBI:61717"/>
    </ligand>
    <ligandPart>
        <name>Fe</name>
        <dbReference type="ChEBI" id="CHEBI:18248"/>
    </ligandPart>
</feature>
<dbReference type="GO" id="GO:0016020">
    <property type="term" value="C:membrane"/>
    <property type="evidence" value="ECO:0007669"/>
    <property type="project" value="InterPro"/>
</dbReference>
<evidence type="ECO:0000259" key="15">
    <source>
        <dbReference type="PROSITE" id="PS51007"/>
    </source>
</evidence>
<feature type="binding site" description="covalent" evidence="11">
    <location>
        <position position="698"/>
    </location>
    <ligand>
        <name>heme c</name>
        <dbReference type="ChEBI" id="CHEBI:61717"/>
    </ligand>
</feature>
<dbReference type="InterPro" id="IPR036909">
    <property type="entry name" value="Cyt_c-like_dom_sf"/>
</dbReference>
<keyword evidence="6 11" id="KW-0634">PQQ</keyword>
<reference evidence="16 17" key="1">
    <citation type="submission" date="2019-07" db="EMBL/GenBank/DDBJ databases">
        <title>Whole genome shotgun sequence of Gluconobacter kanchanaburiensis NBRC 103587.</title>
        <authorList>
            <person name="Hosoyama A."/>
            <person name="Uohara A."/>
            <person name="Ohji S."/>
            <person name="Ichikawa N."/>
        </authorList>
    </citation>
    <scope>NUCLEOTIDE SEQUENCE [LARGE SCALE GENOMIC DNA]</scope>
    <source>
        <strain evidence="16 17">NBRC 103587</strain>
    </source>
</reference>
<proteinExistence type="inferred from homology"/>
<dbReference type="PROSITE" id="PS00363">
    <property type="entry name" value="BACTERIAL_PQQ_1"/>
    <property type="match status" value="1"/>
</dbReference>
<dbReference type="PROSITE" id="PS51007">
    <property type="entry name" value="CYTC"/>
    <property type="match status" value="1"/>
</dbReference>
<feature type="disulfide bond" evidence="13">
    <location>
        <begin position="183"/>
        <end position="184"/>
    </location>
</feature>
<evidence type="ECO:0000256" key="10">
    <source>
        <dbReference type="PIRSR" id="PIRSR617512-1"/>
    </source>
</evidence>
<feature type="binding site" evidence="12">
    <location>
        <position position="339"/>
    </location>
    <ligand>
        <name>Ca(2+)</name>
        <dbReference type="ChEBI" id="CHEBI:29108"/>
    </ligand>
</feature>
<dbReference type="GO" id="GO:0005509">
    <property type="term" value="F:calcium ion binding"/>
    <property type="evidence" value="ECO:0007669"/>
    <property type="project" value="InterPro"/>
</dbReference>
<evidence type="ECO:0000256" key="6">
    <source>
        <dbReference type="ARBA" id="ARBA00022891"/>
    </source>
</evidence>
<dbReference type="InterPro" id="IPR017512">
    <property type="entry name" value="PQQ_MeOH/EtOH_DH"/>
</dbReference>
<dbReference type="InterPro" id="IPR018391">
    <property type="entry name" value="PQQ_b-propeller_rpt"/>
</dbReference>
<evidence type="ECO:0000256" key="4">
    <source>
        <dbReference type="ARBA" id="ARBA00022729"/>
    </source>
</evidence>
<comment type="cofactor">
    <cofactor evidence="11">
        <name>pyrroloquinoline quinone</name>
        <dbReference type="ChEBI" id="CHEBI:58442"/>
    </cofactor>
    <text evidence="11">Binds 1 PQQ group per subunit.</text>
</comment>
<dbReference type="SUPFAM" id="SSF46626">
    <property type="entry name" value="Cytochrome c"/>
    <property type="match status" value="1"/>
</dbReference>
<evidence type="ECO:0000313" key="16">
    <source>
        <dbReference type="EMBL" id="GEK95515.1"/>
    </source>
</evidence>
<feature type="binding site" evidence="11">
    <location>
        <position position="411"/>
    </location>
    <ligand>
        <name>pyrroloquinoline quinone</name>
        <dbReference type="ChEBI" id="CHEBI:58442"/>
    </ligand>
</feature>
<feature type="binding site" evidence="11">
    <location>
        <position position="189"/>
    </location>
    <ligand>
        <name>pyrroloquinoline quinone</name>
        <dbReference type="ChEBI" id="CHEBI:58442"/>
    </ligand>
</feature>
<evidence type="ECO:0000256" key="3">
    <source>
        <dbReference type="ARBA" id="ARBA00022723"/>
    </source>
</evidence>
<evidence type="ECO:0000256" key="9">
    <source>
        <dbReference type="ARBA" id="ARBA00023157"/>
    </source>
</evidence>
<gene>
    <name evidence="16" type="ORF">GKA01_07120</name>
</gene>
<evidence type="ECO:0000313" key="17">
    <source>
        <dbReference type="Proteomes" id="UP000321079"/>
    </source>
</evidence>
<evidence type="ECO:0000256" key="5">
    <source>
        <dbReference type="ARBA" id="ARBA00022837"/>
    </source>
</evidence>
<feature type="binding site" evidence="12">
    <location>
        <position position="384"/>
    </location>
    <ligand>
        <name>Ca(2+)</name>
        <dbReference type="ChEBI" id="CHEBI:29108"/>
    </ligand>
</feature>
<dbReference type="GO" id="GO:0009055">
    <property type="term" value="F:electron transfer activity"/>
    <property type="evidence" value="ECO:0007669"/>
    <property type="project" value="InterPro"/>
</dbReference>
<dbReference type="InterPro" id="IPR001479">
    <property type="entry name" value="Quinoprotein_DH_CS"/>
</dbReference>
<dbReference type="CDD" id="cd10279">
    <property type="entry name" value="PQQ_ADH_II"/>
    <property type="match status" value="1"/>
</dbReference>
<dbReference type="SMART" id="SM00564">
    <property type="entry name" value="PQQ"/>
    <property type="match status" value="6"/>
</dbReference>
<protein>
    <recommendedName>
        <fullName evidence="15">Cytochrome c domain-containing protein</fullName>
    </recommendedName>
</protein>
<feature type="binding site" evidence="11">
    <location>
        <begin position="255"/>
        <end position="256"/>
    </location>
    <ligand>
        <name>pyrroloquinoline quinone</name>
        <dbReference type="ChEBI" id="CHEBI:58442"/>
    </ligand>
</feature>
<dbReference type="InterPro" id="IPR009056">
    <property type="entry name" value="Cyt_c-like_dom"/>
</dbReference>
<keyword evidence="8 12" id="KW-0408">Iron</keyword>
<comment type="cofactor">
    <cofactor evidence="12">
        <name>Ca(2+)</name>
        <dbReference type="ChEBI" id="CHEBI:29108"/>
    </cofactor>
    <text evidence="12">Binds 1 Ca(2+) ion per subunit.</text>
</comment>
<accession>A0A511B4Y6</accession>
<evidence type="ECO:0000256" key="12">
    <source>
        <dbReference type="PIRSR" id="PIRSR617512-3"/>
    </source>
</evidence>
<dbReference type="Gene3D" id="1.10.760.10">
    <property type="entry name" value="Cytochrome c-like domain"/>
    <property type="match status" value="1"/>
</dbReference>
<evidence type="ECO:0000256" key="13">
    <source>
        <dbReference type="PIRSR" id="PIRSR617512-4"/>
    </source>
</evidence>
<dbReference type="GO" id="GO:0020037">
    <property type="term" value="F:heme binding"/>
    <property type="evidence" value="ECO:0007669"/>
    <property type="project" value="InterPro"/>
</dbReference>
<comment type="cofactor">
    <cofactor evidence="11">
        <name>heme c</name>
        <dbReference type="ChEBI" id="CHEBI:61717"/>
    </cofactor>
    <text evidence="11">Binds 1 heme c group per subunit.</text>
</comment>
<feature type="binding site" evidence="11">
    <location>
        <position position="319"/>
    </location>
    <ligand>
        <name>pyrroloquinoline quinone</name>
        <dbReference type="ChEBI" id="CHEBI:58442"/>
    </ligand>
</feature>
<feature type="active site" description="Proton acceptor" evidence="10">
    <location>
        <position position="384"/>
    </location>
</feature>
<dbReference type="InterPro" id="IPR011047">
    <property type="entry name" value="Quinoprotein_ADH-like_sf"/>
</dbReference>
<feature type="compositionally biased region" description="Polar residues" evidence="14">
    <location>
        <begin position="772"/>
        <end position="792"/>
    </location>
</feature>
<sequence>MLRVSGTNCRLEGTGIFISTFQDFTGPEYHSGNSLYKKDSWIMTSGLLTPIKVTKKRLLSCAAALAFSAAVPVAFAQEDTGAAITSADNGGHAGDWMSYGRSYSEQRYSPLDQINTDNVGKLKLAWHYDLDTNRGQEGTPLIVNGVMYATTNWSKMKALDAATGKLLWSYDPKVPGNIADRGCCDTVSRGAAYWNGKVYFGTFDGRLIALDAKTGKLVWSVYTIPKEAQLGHQRSYTVDGAPRIAKGKVLIGNGGAEFGARGFVSAFDAETGKLDWRFFTVPNPENKPDGAASDDILMSKAYPTWGKNGAWKQQGGGGTVWDSLVYDPVTDLVYLAVGNGSPWNYKFRSEGKGDNLFLGSIVAINPDTGKYVWHFQETPMDQWDYTSVQQIMTLDMPVNGEMRHVIVHAPKNGFFYIIDAKTGKFITGKPYTYENWANGLDPVTGRPNYVPDALWTLTGKPWLGLPGELGGHNFAAMAYSPKTKLVYIPAQQIPLLYDGQKGGFKAYHDAWNLGLDMNKIGLFDDKDPAHVAAKQDFLKVLKGWTLAWDPVKMAPAFTINHKGPWNGGIVATAGNVIFQGLANGEFHAYDATNGNDLYSFPAQSAIIAPPVTYMANGKQYVAVEVGWGGIYPFLYGGVARTSGWTVNHSRVIAFSLDGKDNLPAKNELGFTPVKPVPTYDEARQKNGYFLYQTFCSACHGDNGISGGVLPDLRWSGAPRGKESFYKLVGRGALTAYGMDRFDTSLTPDQIEDIRNFIVKRANESYDEEVKARQNSTGVPNDQFLNVPQSTADIPTADHP</sequence>
<dbReference type="PROSITE" id="PS00364">
    <property type="entry name" value="BACTERIAL_PQQ_2"/>
    <property type="match status" value="1"/>
</dbReference>
<keyword evidence="7" id="KW-0560">Oxidoreductase</keyword>
<organism evidence="16 17">
    <name type="scientific">Gluconobacter kanchanaburiensis NBRC 103587</name>
    <dbReference type="NCBI Taxonomy" id="1307948"/>
    <lineage>
        <taxon>Bacteria</taxon>
        <taxon>Pseudomonadati</taxon>
        <taxon>Pseudomonadota</taxon>
        <taxon>Alphaproteobacteria</taxon>
        <taxon>Acetobacterales</taxon>
        <taxon>Acetobacteraceae</taxon>
        <taxon>Gluconobacter</taxon>
    </lineage>
</organism>
<evidence type="ECO:0000256" key="7">
    <source>
        <dbReference type="ARBA" id="ARBA00023002"/>
    </source>
</evidence>
<evidence type="ECO:0000256" key="11">
    <source>
        <dbReference type="PIRSR" id="PIRSR617512-2"/>
    </source>
</evidence>
<dbReference type="Proteomes" id="UP000321079">
    <property type="component" value="Unassembled WGS sequence"/>
</dbReference>
<comment type="similarity">
    <text evidence="1">Belongs to the bacterial PQQ dehydrogenase family.</text>
</comment>
<evidence type="ECO:0000256" key="14">
    <source>
        <dbReference type="SAM" id="MobiDB-lite"/>
    </source>
</evidence>
<feature type="binding site" evidence="11">
    <location>
        <position position="137"/>
    </location>
    <ligand>
        <name>pyrroloquinoline quinone</name>
        <dbReference type="ChEBI" id="CHEBI:58442"/>
    </ligand>
</feature>
<dbReference type="Pfam" id="PF13442">
    <property type="entry name" value="Cytochrome_CBB3"/>
    <property type="match status" value="1"/>
</dbReference>
<evidence type="ECO:0000256" key="8">
    <source>
        <dbReference type="ARBA" id="ARBA00023004"/>
    </source>
</evidence>
<evidence type="ECO:0000256" key="1">
    <source>
        <dbReference type="ARBA" id="ARBA00008156"/>
    </source>
</evidence>
<comment type="caution">
    <text evidence="16">The sequence shown here is derived from an EMBL/GenBank/DDBJ whole genome shotgun (WGS) entry which is preliminary data.</text>
</comment>
<dbReference type="Pfam" id="PF01011">
    <property type="entry name" value="PQQ"/>
    <property type="match status" value="2"/>
</dbReference>
<dbReference type="NCBIfam" id="TIGR03075">
    <property type="entry name" value="PQQ_enz_alc_DH"/>
    <property type="match status" value="1"/>
</dbReference>
<dbReference type="SUPFAM" id="SSF50998">
    <property type="entry name" value="Quinoprotein alcohol dehydrogenase-like"/>
    <property type="match status" value="1"/>
</dbReference>
<dbReference type="GO" id="GO:0016614">
    <property type="term" value="F:oxidoreductase activity, acting on CH-OH group of donors"/>
    <property type="evidence" value="ECO:0007669"/>
    <property type="project" value="InterPro"/>
</dbReference>
<dbReference type="AlphaFoldDB" id="A0A511B4Y6"/>
<keyword evidence="5 12" id="KW-0106">Calcium</keyword>
<dbReference type="EMBL" id="BJVA01000003">
    <property type="protein sequence ID" value="GEK95515.1"/>
    <property type="molecule type" value="Genomic_DNA"/>
</dbReference>
<feature type="binding site" evidence="11">
    <location>
        <position position="630"/>
    </location>
    <ligand>
        <name>pyrroloquinoline quinone</name>
        <dbReference type="ChEBI" id="CHEBI:58442"/>
    </ligand>
</feature>
<keyword evidence="9 13" id="KW-1015">Disulfide bond</keyword>
<evidence type="ECO:0000256" key="2">
    <source>
        <dbReference type="ARBA" id="ARBA00022617"/>
    </source>
</evidence>
<dbReference type="PANTHER" id="PTHR32303">
    <property type="entry name" value="QUINOPROTEIN ALCOHOL DEHYDROGENASE (CYTOCHROME C)"/>
    <property type="match status" value="1"/>
</dbReference>
<keyword evidence="4" id="KW-0732">Signal</keyword>
<name>A0A511B4Y6_9PROT</name>
<feature type="binding site" evidence="12">
    <location>
        <position position="257"/>
    </location>
    <ligand>
        <name>Ca(2+)</name>
        <dbReference type="ChEBI" id="CHEBI:29108"/>
    </ligand>
</feature>
<keyword evidence="2 11" id="KW-0349">Heme</keyword>
<feature type="binding site" description="axial binding residue" evidence="12">
    <location>
        <position position="738"/>
    </location>
    <ligand>
        <name>heme c</name>
        <dbReference type="ChEBI" id="CHEBI:61717"/>
    </ligand>
    <ligandPart>
        <name>Fe</name>
        <dbReference type="ChEBI" id="CHEBI:18248"/>
    </ligandPart>
</feature>
<feature type="binding site" description="covalent" evidence="11">
    <location>
        <position position="695"/>
    </location>
    <ligand>
        <name>heme c</name>
        <dbReference type="ChEBI" id="CHEBI:61717"/>
    </ligand>
</feature>
<dbReference type="InterPro" id="IPR002372">
    <property type="entry name" value="PQQ_rpt_dom"/>
</dbReference>
<keyword evidence="3 12" id="KW-0479">Metal-binding</keyword>
<dbReference type="Gene3D" id="2.140.10.10">
    <property type="entry name" value="Quinoprotein alcohol dehydrogenase-like superfamily"/>
    <property type="match status" value="1"/>
</dbReference>
<feature type="region of interest" description="Disordered" evidence="14">
    <location>
        <begin position="770"/>
        <end position="799"/>
    </location>
</feature>
<keyword evidence="17" id="KW-1185">Reference proteome</keyword>